<reference evidence="2" key="2">
    <citation type="submission" date="2013-12" db="EMBL/GenBank/DDBJ databases">
        <authorList>
            <person name="Yu Y."/>
            <person name="Lee S."/>
            <person name="de Baynast K."/>
            <person name="Wissotski M."/>
            <person name="Liu L."/>
            <person name="Talag J."/>
            <person name="Goicoechea J."/>
            <person name="Angelova A."/>
            <person name="Jetty R."/>
            <person name="Kudrna D."/>
            <person name="Golser W."/>
            <person name="Rivera L."/>
            <person name="Zhang J."/>
            <person name="Wing R."/>
        </authorList>
    </citation>
    <scope>NUCLEOTIDE SEQUENCE</scope>
</reference>
<proteinExistence type="predicted"/>
<organism evidence="1 2">
    <name type="scientific">Leersia perrieri</name>
    <dbReference type="NCBI Taxonomy" id="77586"/>
    <lineage>
        <taxon>Eukaryota</taxon>
        <taxon>Viridiplantae</taxon>
        <taxon>Streptophyta</taxon>
        <taxon>Embryophyta</taxon>
        <taxon>Tracheophyta</taxon>
        <taxon>Spermatophyta</taxon>
        <taxon>Magnoliopsida</taxon>
        <taxon>Liliopsida</taxon>
        <taxon>Poales</taxon>
        <taxon>Poaceae</taxon>
        <taxon>BOP clade</taxon>
        <taxon>Oryzoideae</taxon>
        <taxon>Oryzeae</taxon>
        <taxon>Oryzinae</taxon>
        <taxon>Leersia</taxon>
    </lineage>
</organism>
<dbReference type="Gramene" id="LPERR12G09670.1">
    <property type="protein sequence ID" value="LPERR12G09670.1"/>
    <property type="gene ID" value="LPERR12G09670"/>
</dbReference>
<reference evidence="1 2" key="1">
    <citation type="submission" date="2012-08" db="EMBL/GenBank/DDBJ databases">
        <title>Oryza genome evolution.</title>
        <authorList>
            <person name="Wing R.A."/>
        </authorList>
    </citation>
    <scope>NUCLEOTIDE SEQUENCE</scope>
</reference>
<protein>
    <submittedName>
        <fullName evidence="1">Uncharacterized protein</fullName>
    </submittedName>
</protein>
<dbReference type="Proteomes" id="UP000032180">
    <property type="component" value="Chromosome 12"/>
</dbReference>
<accession>A0A0D9XZ77</accession>
<evidence type="ECO:0000313" key="1">
    <source>
        <dbReference type="EnsemblPlants" id="LPERR12G09670.1"/>
    </source>
</evidence>
<dbReference type="HOGENOM" id="CLU_1557497_0_0_1"/>
<keyword evidence="2" id="KW-1185">Reference proteome</keyword>
<sequence>MAAYARNTIRWNRACHMAMLRRATSQRLSVDGEVFLLAADITAARNSVEVEKVIVQRTLRRLLGGAVSSERVASLVERLGTAQMKEADLELEIESMERDYRQLLLYREAAVAAELTEMAALEEIPRLPAATEEEFRLVCEADRRFREDSDSDAQSERSILLFRSNNHSFSDS</sequence>
<dbReference type="EnsemblPlants" id="LPERR12G09670.1">
    <property type="protein sequence ID" value="LPERR12G09670.1"/>
    <property type="gene ID" value="LPERR12G09670"/>
</dbReference>
<reference evidence="1" key="3">
    <citation type="submission" date="2015-04" db="UniProtKB">
        <authorList>
            <consortium name="EnsemblPlants"/>
        </authorList>
    </citation>
    <scope>IDENTIFICATION</scope>
</reference>
<name>A0A0D9XZ77_9ORYZ</name>
<dbReference type="AlphaFoldDB" id="A0A0D9XZ77"/>
<evidence type="ECO:0000313" key="2">
    <source>
        <dbReference type="Proteomes" id="UP000032180"/>
    </source>
</evidence>